<gene>
    <name evidence="7" type="ORF">SAMN04488051_10681</name>
</gene>
<keyword evidence="3 6" id="KW-0812">Transmembrane</keyword>
<organism evidence="7 8">
    <name type="scientific">Alkalimonas amylolytica</name>
    <dbReference type="NCBI Taxonomy" id="152573"/>
    <lineage>
        <taxon>Bacteria</taxon>
        <taxon>Pseudomonadati</taxon>
        <taxon>Pseudomonadota</taxon>
        <taxon>Gammaproteobacteria</taxon>
        <taxon>Alkalimonas</taxon>
    </lineage>
</organism>
<dbReference type="OrthoDB" id="33240at2"/>
<dbReference type="Proteomes" id="UP000198773">
    <property type="component" value="Unassembled WGS sequence"/>
</dbReference>
<name>A0A1H4DX55_ALKAM</name>
<evidence type="ECO:0000313" key="7">
    <source>
        <dbReference type="EMBL" id="SEA77167.1"/>
    </source>
</evidence>
<feature type="transmembrane region" description="Helical" evidence="6">
    <location>
        <begin position="12"/>
        <end position="30"/>
    </location>
</feature>
<reference evidence="7 8" key="1">
    <citation type="submission" date="2016-10" db="EMBL/GenBank/DDBJ databases">
        <authorList>
            <person name="de Groot N.N."/>
        </authorList>
    </citation>
    <scope>NUCLEOTIDE SEQUENCE [LARGE SCALE GENOMIC DNA]</scope>
    <source>
        <strain evidence="7 8">CGMCC 1.3430</strain>
    </source>
</reference>
<accession>A0A1H4DX55</accession>
<dbReference type="RefSeq" id="WP_091343293.1">
    <property type="nucleotide sequence ID" value="NZ_FNRM01000006.1"/>
</dbReference>
<comment type="subcellular location">
    <subcellularLocation>
        <location evidence="1">Cell membrane</location>
        <topology evidence="1">Multi-pass membrane protein</topology>
    </subcellularLocation>
</comment>
<dbReference type="EMBL" id="FNRM01000006">
    <property type="protein sequence ID" value="SEA77167.1"/>
    <property type="molecule type" value="Genomic_DNA"/>
</dbReference>
<keyword evidence="4 6" id="KW-1133">Transmembrane helix</keyword>
<evidence type="ECO:0000256" key="3">
    <source>
        <dbReference type="ARBA" id="ARBA00022692"/>
    </source>
</evidence>
<dbReference type="STRING" id="152573.SAMN04488051_10681"/>
<dbReference type="AlphaFoldDB" id="A0A1H4DX55"/>
<evidence type="ECO:0000256" key="5">
    <source>
        <dbReference type="ARBA" id="ARBA00023136"/>
    </source>
</evidence>
<evidence type="ECO:0000256" key="2">
    <source>
        <dbReference type="ARBA" id="ARBA00022475"/>
    </source>
</evidence>
<evidence type="ECO:0000256" key="6">
    <source>
        <dbReference type="SAM" id="Phobius"/>
    </source>
</evidence>
<feature type="transmembrane region" description="Helical" evidence="6">
    <location>
        <begin position="72"/>
        <end position="90"/>
    </location>
</feature>
<proteinExistence type="predicted"/>
<dbReference type="GO" id="GO:0005886">
    <property type="term" value="C:plasma membrane"/>
    <property type="evidence" value="ECO:0007669"/>
    <property type="project" value="UniProtKB-SubCell"/>
</dbReference>
<evidence type="ECO:0000313" key="8">
    <source>
        <dbReference type="Proteomes" id="UP000198773"/>
    </source>
</evidence>
<dbReference type="InterPro" id="IPR005171">
    <property type="entry name" value="Cyt_c_oxidase_su4_prok"/>
</dbReference>
<sequence length="107" mass="12647">MTQDVNQQHPVSMYLKVWGWLFVLSFFSYMVDYMELQGLLRWSLILFFMVIKAGVILSVFMHVKWESLNLKLLLIIPTFAIVVFIALMAFEGDYTLMNRMLYYSTAD</sequence>
<evidence type="ECO:0000256" key="1">
    <source>
        <dbReference type="ARBA" id="ARBA00004651"/>
    </source>
</evidence>
<keyword evidence="2" id="KW-1003">Cell membrane</keyword>
<feature type="transmembrane region" description="Helical" evidence="6">
    <location>
        <begin position="42"/>
        <end position="60"/>
    </location>
</feature>
<protein>
    <submittedName>
        <fullName evidence="7">Caa(3)-type oxidase, subunit IV</fullName>
    </submittedName>
</protein>
<evidence type="ECO:0000256" key="4">
    <source>
        <dbReference type="ARBA" id="ARBA00022989"/>
    </source>
</evidence>
<keyword evidence="5 6" id="KW-0472">Membrane</keyword>
<keyword evidence="8" id="KW-1185">Reference proteome</keyword>
<dbReference type="Pfam" id="PF03626">
    <property type="entry name" value="COX4_pro"/>
    <property type="match status" value="1"/>
</dbReference>